<dbReference type="PROSITE" id="PS51257">
    <property type="entry name" value="PROKAR_LIPOPROTEIN"/>
    <property type="match status" value="1"/>
</dbReference>
<dbReference type="eggNOG" id="ENOG50338JJ">
    <property type="taxonomic scope" value="Bacteria"/>
</dbReference>
<organism evidence="3 4">
    <name type="scientific">Dyadobacter fermentans (strain ATCC 700827 / DSM 18053 / CIP 107007 / KCTC 52180 / NS114)</name>
    <dbReference type="NCBI Taxonomy" id="471854"/>
    <lineage>
        <taxon>Bacteria</taxon>
        <taxon>Pseudomonadati</taxon>
        <taxon>Bacteroidota</taxon>
        <taxon>Cytophagia</taxon>
        <taxon>Cytophagales</taxon>
        <taxon>Spirosomataceae</taxon>
        <taxon>Dyadobacter</taxon>
    </lineage>
</organism>
<gene>
    <name evidence="3" type="ordered locus">Dfer_2920</name>
</gene>
<dbReference type="STRING" id="471854.Dfer_2920"/>
<dbReference type="Gene3D" id="1.20.5.320">
    <property type="entry name" value="6-Phosphogluconate Dehydrogenase, domain 3"/>
    <property type="match status" value="1"/>
</dbReference>
<evidence type="ECO:0000313" key="4">
    <source>
        <dbReference type="Proteomes" id="UP000002011"/>
    </source>
</evidence>
<protein>
    <recommendedName>
        <fullName evidence="5">Collagen triple helix repeat protein</fullName>
    </recommendedName>
</protein>
<sequence>MLRKLLLFACVALTIAFVSCKGDDGAVGPAGPAGAQGPAGPAGPAGEDGEDGTGSSAFILSTGQVTTDTTGGFITGQEDLDPSEDSLFRSSVVMVYLKAQGVYWPMPGIIAFGGNKVSSFTFIHGVEDGTFFVELLPTDWSEQQTNAPARTFEDIRIVIIPGTLLEPGGRLNAEIDFKSYEKTIAALGLTDEQVQKAGKLKVNLSRLKAGKFSK</sequence>
<feature type="compositionally biased region" description="Low complexity" evidence="1">
    <location>
        <begin position="31"/>
        <end position="45"/>
    </location>
</feature>
<name>C6W5B7_DYAFD</name>
<dbReference type="EMBL" id="CP001619">
    <property type="protein sequence ID" value="ACT94135.1"/>
    <property type="molecule type" value="Genomic_DNA"/>
</dbReference>
<accession>C6W5B7</accession>
<keyword evidence="4" id="KW-1185">Reference proteome</keyword>
<evidence type="ECO:0000256" key="1">
    <source>
        <dbReference type="SAM" id="MobiDB-lite"/>
    </source>
</evidence>
<dbReference type="HOGENOM" id="CLU_1287138_0_0_10"/>
<evidence type="ECO:0008006" key="5">
    <source>
        <dbReference type="Google" id="ProtNLM"/>
    </source>
</evidence>
<evidence type="ECO:0000256" key="2">
    <source>
        <dbReference type="SAM" id="SignalP"/>
    </source>
</evidence>
<dbReference type="Proteomes" id="UP000002011">
    <property type="component" value="Chromosome"/>
</dbReference>
<feature type="signal peptide" evidence="2">
    <location>
        <begin position="1"/>
        <end position="20"/>
    </location>
</feature>
<evidence type="ECO:0000313" key="3">
    <source>
        <dbReference type="EMBL" id="ACT94135.1"/>
    </source>
</evidence>
<dbReference type="AlphaFoldDB" id="C6W5B7"/>
<keyword evidence="2" id="KW-0732">Signal</keyword>
<dbReference type="RefSeq" id="WP_015812384.1">
    <property type="nucleotide sequence ID" value="NC_013037.1"/>
</dbReference>
<feature type="region of interest" description="Disordered" evidence="1">
    <location>
        <begin position="31"/>
        <end position="57"/>
    </location>
</feature>
<reference evidence="3 4" key="1">
    <citation type="journal article" date="2009" name="Stand. Genomic Sci.">
        <title>Complete genome sequence of Dyadobacter fermentans type strain (NS114).</title>
        <authorList>
            <person name="Lang E."/>
            <person name="Lapidus A."/>
            <person name="Chertkov O."/>
            <person name="Brettin T."/>
            <person name="Detter J.C."/>
            <person name="Han C."/>
            <person name="Copeland A."/>
            <person name="Glavina Del Rio T."/>
            <person name="Nolan M."/>
            <person name="Chen F."/>
            <person name="Lucas S."/>
            <person name="Tice H."/>
            <person name="Cheng J.F."/>
            <person name="Land M."/>
            <person name="Hauser L."/>
            <person name="Chang Y.J."/>
            <person name="Jeffries C.D."/>
            <person name="Kopitz M."/>
            <person name="Bruce D."/>
            <person name="Goodwin L."/>
            <person name="Pitluck S."/>
            <person name="Ovchinnikova G."/>
            <person name="Pati A."/>
            <person name="Ivanova N."/>
            <person name="Mavrommatis K."/>
            <person name="Chen A."/>
            <person name="Palaniappan K."/>
            <person name="Chain P."/>
            <person name="Bristow J."/>
            <person name="Eisen J.A."/>
            <person name="Markowitz V."/>
            <person name="Hugenholtz P."/>
            <person name="Goker M."/>
            <person name="Rohde M."/>
            <person name="Kyrpides N.C."/>
            <person name="Klenk H.P."/>
        </authorList>
    </citation>
    <scope>NUCLEOTIDE SEQUENCE [LARGE SCALE GENOMIC DNA]</scope>
    <source>
        <strain evidence="4">ATCC 700827 / DSM 18053 / CIP 107007 / KCTC 52180 / NS114</strain>
    </source>
</reference>
<proteinExistence type="predicted"/>
<dbReference type="KEGG" id="dfe:Dfer_2920"/>
<feature type="chain" id="PRO_5002972259" description="Collagen triple helix repeat protein" evidence="2">
    <location>
        <begin position="21"/>
        <end position="214"/>
    </location>
</feature>